<dbReference type="SMART" id="SM00248">
    <property type="entry name" value="ANK"/>
    <property type="match status" value="2"/>
</dbReference>
<gene>
    <name evidence="4" type="ORF">BT96DRAFT_391730</name>
</gene>
<dbReference type="PANTHER" id="PTHR24171:SF10">
    <property type="entry name" value="ANKYRIN REPEAT DOMAIN-CONTAINING PROTEIN 29-LIKE"/>
    <property type="match status" value="1"/>
</dbReference>
<reference evidence="4" key="1">
    <citation type="journal article" date="2019" name="Environ. Microbiol.">
        <title>Fungal ecological strategies reflected in gene transcription - a case study of two litter decomposers.</title>
        <authorList>
            <person name="Barbi F."/>
            <person name="Kohler A."/>
            <person name="Barry K."/>
            <person name="Baskaran P."/>
            <person name="Daum C."/>
            <person name="Fauchery L."/>
            <person name="Ihrmark K."/>
            <person name="Kuo A."/>
            <person name="LaButti K."/>
            <person name="Lipzen A."/>
            <person name="Morin E."/>
            <person name="Grigoriev I.V."/>
            <person name="Henrissat B."/>
            <person name="Lindahl B."/>
            <person name="Martin F."/>
        </authorList>
    </citation>
    <scope>NUCLEOTIDE SEQUENCE</scope>
    <source>
        <strain evidence="4">JB14</strain>
    </source>
</reference>
<sequence>MELMTMLREAFKCYGNALQAAASNGNQAIVQLLLANGADVNAQGGLYTNALYAAASKGNEAIVQLLLTNGADVNAQADNYGNALHEALYPKEMKLLSSFF</sequence>
<dbReference type="SUPFAM" id="SSF48403">
    <property type="entry name" value="Ankyrin repeat"/>
    <property type="match status" value="1"/>
</dbReference>
<evidence type="ECO:0000256" key="1">
    <source>
        <dbReference type="ARBA" id="ARBA00022737"/>
    </source>
</evidence>
<dbReference type="InterPro" id="IPR002110">
    <property type="entry name" value="Ankyrin_rpt"/>
</dbReference>
<name>A0A6A4GV10_9AGAR</name>
<dbReference type="PROSITE" id="PS50297">
    <property type="entry name" value="ANK_REP_REGION"/>
    <property type="match status" value="2"/>
</dbReference>
<feature type="repeat" description="ANK" evidence="3">
    <location>
        <begin position="16"/>
        <end position="45"/>
    </location>
</feature>
<dbReference type="AlphaFoldDB" id="A0A6A4GV10"/>
<dbReference type="Gene3D" id="1.25.40.20">
    <property type="entry name" value="Ankyrin repeat-containing domain"/>
    <property type="match status" value="1"/>
</dbReference>
<dbReference type="OrthoDB" id="194358at2759"/>
<dbReference type="Proteomes" id="UP000799118">
    <property type="component" value="Unassembled WGS sequence"/>
</dbReference>
<organism evidence="4 5">
    <name type="scientific">Gymnopus androsaceus JB14</name>
    <dbReference type="NCBI Taxonomy" id="1447944"/>
    <lineage>
        <taxon>Eukaryota</taxon>
        <taxon>Fungi</taxon>
        <taxon>Dikarya</taxon>
        <taxon>Basidiomycota</taxon>
        <taxon>Agaricomycotina</taxon>
        <taxon>Agaricomycetes</taxon>
        <taxon>Agaricomycetidae</taxon>
        <taxon>Agaricales</taxon>
        <taxon>Marasmiineae</taxon>
        <taxon>Omphalotaceae</taxon>
        <taxon>Gymnopus</taxon>
    </lineage>
</organism>
<keyword evidence="2 3" id="KW-0040">ANK repeat</keyword>
<evidence type="ECO:0000256" key="2">
    <source>
        <dbReference type="ARBA" id="ARBA00023043"/>
    </source>
</evidence>
<protein>
    <submittedName>
        <fullName evidence="4">Ankyrin</fullName>
    </submittedName>
</protein>
<dbReference type="Pfam" id="PF12796">
    <property type="entry name" value="Ank_2"/>
    <property type="match status" value="1"/>
</dbReference>
<keyword evidence="1" id="KW-0677">Repeat</keyword>
<evidence type="ECO:0000256" key="3">
    <source>
        <dbReference type="PROSITE-ProRule" id="PRU00023"/>
    </source>
</evidence>
<keyword evidence="5" id="KW-1185">Reference proteome</keyword>
<feature type="repeat" description="ANK" evidence="3">
    <location>
        <begin position="46"/>
        <end position="78"/>
    </location>
</feature>
<dbReference type="PROSITE" id="PS50088">
    <property type="entry name" value="ANK_REPEAT"/>
    <property type="match status" value="2"/>
</dbReference>
<accession>A0A6A4GV10</accession>
<dbReference type="InterPro" id="IPR036770">
    <property type="entry name" value="Ankyrin_rpt-contain_sf"/>
</dbReference>
<evidence type="ECO:0000313" key="4">
    <source>
        <dbReference type="EMBL" id="KAE9389679.1"/>
    </source>
</evidence>
<evidence type="ECO:0000313" key="5">
    <source>
        <dbReference type="Proteomes" id="UP000799118"/>
    </source>
</evidence>
<proteinExistence type="predicted"/>
<dbReference type="PANTHER" id="PTHR24171">
    <property type="entry name" value="ANKYRIN REPEAT DOMAIN-CONTAINING PROTEIN 39-RELATED"/>
    <property type="match status" value="1"/>
</dbReference>
<dbReference type="EMBL" id="ML769686">
    <property type="protein sequence ID" value="KAE9389679.1"/>
    <property type="molecule type" value="Genomic_DNA"/>
</dbReference>